<dbReference type="Pfam" id="PF13185">
    <property type="entry name" value="GAF_2"/>
    <property type="match status" value="1"/>
</dbReference>
<dbReference type="SUPFAM" id="SSF55781">
    <property type="entry name" value="GAF domain-like"/>
    <property type="match status" value="1"/>
</dbReference>
<dbReference type="Gene3D" id="3.30.565.10">
    <property type="entry name" value="Histidine kinase-like ATPase, C-terminal domain"/>
    <property type="match status" value="1"/>
</dbReference>
<protein>
    <recommendedName>
        <fullName evidence="2">histidine kinase</fullName>
        <ecNumber evidence="2">2.7.13.3</ecNumber>
    </recommendedName>
</protein>
<keyword evidence="10" id="KW-1185">Reference proteome</keyword>
<feature type="domain" description="GAF" evidence="8">
    <location>
        <begin position="21"/>
        <end position="163"/>
    </location>
</feature>
<comment type="caution">
    <text evidence="9">The sequence shown here is derived from an EMBL/GenBank/DDBJ whole genome shotgun (WGS) entry which is preliminary data.</text>
</comment>
<dbReference type="GO" id="GO:0016301">
    <property type="term" value="F:kinase activity"/>
    <property type="evidence" value="ECO:0007669"/>
    <property type="project" value="UniProtKB-KW"/>
</dbReference>
<dbReference type="CDD" id="cd16917">
    <property type="entry name" value="HATPase_UhpB-NarQ-NarX-like"/>
    <property type="match status" value="1"/>
</dbReference>
<name>A0ABV3Q6X6_9BACL</name>
<dbReference type="EMBL" id="JBFMIA010000023">
    <property type="protein sequence ID" value="MEW9503103.1"/>
    <property type="molecule type" value="Genomic_DNA"/>
</dbReference>
<dbReference type="EC" id="2.7.13.3" evidence="2"/>
<accession>A0ABV3Q6X6</accession>
<dbReference type="Proteomes" id="UP001556040">
    <property type="component" value="Unassembled WGS sequence"/>
</dbReference>
<sequence>MSDPSNVMILKEIAELLNEETELESMLQDALEKFLNGTDFYAGWIFFIEENGKHSLVAHNHLPKAFLENNCHFMKVGGCWCVNRFKTGSLKKASNIIECKRIVDALNQKHEGTGGLTHHATVPLQSGNEHFGLLNVATPGQREFEEQELALLESVAFQIGSAIKRIQLTKKEQEIALMQEKNRLARDLHDAVNQLLFSITLTARGGAEMSDTKEVKETFNGLQSLAQEALTEMRALIWQLRPRGLEGGITATVKGYGDLLGLDVSIEIKGVVSLPSKVEETIFRICQEALTNCKRHAQTQKVFIYIESYSNKIDLLIRDFGCGFHAQHIRSLPSVGINSMQERATLLGGSFKVDSTPGKGTTIYVTLPY</sequence>
<proteinExistence type="predicted"/>
<reference evidence="9 10" key="1">
    <citation type="journal article" date="1979" name="Int. J. Syst. Evol. Microbiol.">
        <title>Bacillus globisporus subsp. marinus subsp. nov.</title>
        <authorList>
            <person name="Liu H."/>
        </authorList>
    </citation>
    <scope>NUCLEOTIDE SEQUENCE [LARGE SCALE GENOMIC DNA]</scope>
    <source>
        <strain evidence="9 10">DSM 1297</strain>
    </source>
</reference>
<dbReference type="InterPro" id="IPR003018">
    <property type="entry name" value="GAF"/>
</dbReference>
<keyword evidence="5" id="KW-0902">Two-component regulatory system</keyword>
<dbReference type="PANTHER" id="PTHR24421:SF40">
    <property type="entry name" value="SENSOR HISTIDINE KINASE YHCY"/>
    <property type="match status" value="1"/>
</dbReference>
<dbReference type="InterPro" id="IPR050482">
    <property type="entry name" value="Sensor_HK_TwoCompSys"/>
</dbReference>
<dbReference type="InterPro" id="IPR011712">
    <property type="entry name" value="Sig_transdc_His_kin_sub3_dim/P"/>
</dbReference>
<feature type="domain" description="Histidine kinase/HSP90-like ATPase" evidence="6">
    <location>
        <begin position="279"/>
        <end position="368"/>
    </location>
</feature>
<organism evidence="9 10">
    <name type="scientific">Jeotgalibacillus marinus</name>
    <dbReference type="NCBI Taxonomy" id="86667"/>
    <lineage>
        <taxon>Bacteria</taxon>
        <taxon>Bacillati</taxon>
        <taxon>Bacillota</taxon>
        <taxon>Bacilli</taxon>
        <taxon>Bacillales</taxon>
        <taxon>Caryophanaceae</taxon>
        <taxon>Jeotgalibacillus</taxon>
    </lineage>
</organism>
<evidence type="ECO:0000256" key="3">
    <source>
        <dbReference type="ARBA" id="ARBA00022679"/>
    </source>
</evidence>
<evidence type="ECO:0000256" key="4">
    <source>
        <dbReference type="ARBA" id="ARBA00022777"/>
    </source>
</evidence>
<evidence type="ECO:0000256" key="1">
    <source>
        <dbReference type="ARBA" id="ARBA00000085"/>
    </source>
</evidence>
<keyword evidence="3" id="KW-0808">Transferase</keyword>
<feature type="domain" description="Signal transduction histidine kinase subgroup 3 dimerisation and phosphoacceptor" evidence="7">
    <location>
        <begin position="180"/>
        <end position="245"/>
    </location>
</feature>
<dbReference type="Gene3D" id="3.30.450.40">
    <property type="match status" value="1"/>
</dbReference>
<dbReference type="RefSeq" id="WP_367780592.1">
    <property type="nucleotide sequence ID" value="NZ_JBFMIA010000023.1"/>
</dbReference>
<comment type="catalytic activity">
    <reaction evidence="1">
        <text>ATP + protein L-histidine = ADP + protein N-phospho-L-histidine.</text>
        <dbReference type="EC" id="2.7.13.3"/>
    </reaction>
</comment>
<evidence type="ECO:0000259" key="8">
    <source>
        <dbReference type="Pfam" id="PF13185"/>
    </source>
</evidence>
<evidence type="ECO:0000256" key="2">
    <source>
        <dbReference type="ARBA" id="ARBA00012438"/>
    </source>
</evidence>
<dbReference type="InterPro" id="IPR003594">
    <property type="entry name" value="HATPase_dom"/>
</dbReference>
<dbReference type="Pfam" id="PF02518">
    <property type="entry name" value="HATPase_c"/>
    <property type="match status" value="1"/>
</dbReference>
<dbReference type="Gene3D" id="1.20.5.1930">
    <property type="match status" value="1"/>
</dbReference>
<dbReference type="InterPro" id="IPR029016">
    <property type="entry name" value="GAF-like_dom_sf"/>
</dbReference>
<dbReference type="PANTHER" id="PTHR24421">
    <property type="entry name" value="NITRATE/NITRITE SENSOR PROTEIN NARX-RELATED"/>
    <property type="match status" value="1"/>
</dbReference>
<dbReference type="Pfam" id="PF07730">
    <property type="entry name" value="HisKA_3"/>
    <property type="match status" value="1"/>
</dbReference>
<evidence type="ECO:0000256" key="5">
    <source>
        <dbReference type="ARBA" id="ARBA00023012"/>
    </source>
</evidence>
<evidence type="ECO:0000259" key="7">
    <source>
        <dbReference type="Pfam" id="PF07730"/>
    </source>
</evidence>
<dbReference type="InterPro" id="IPR036890">
    <property type="entry name" value="HATPase_C_sf"/>
</dbReference>
<evidence type="ECO:0000313" key="9">
    <source>
        <dbReference type="EMBL" id="MEW9503103.1"/>
    </source>
</evidence>
<evidence type="ECO:0000313" key="10">
    <source>
        <dbReference type="Proteomes" id="UP001556040"/>
    </source>
</evidence>
<keyword evidence="4 9" id="KW-0418">Kinase</keyword>
<gene>
    <name evidence="9" type="ORF">AB1471_15065</name>
</gene>
<evidence type="ECO:0000259" key="6">
    <source>
        <dbReference type="Pfam" id="PF02518"/>
    </source>
</evidence>
<dbReference type="SUPFAM" id="SSF55874">
    <property type="entry name" value="ATPase domain of HSP90 chaperone/DNA topoisomerase II/histidine kinase"/>
    <property type="match status" value="1"/>
</dbReference>